<name>A0AAV0Y5P1_9HEMI</name>
<dbReference type="AlphaFoldDB" id="A0AAV0Y5P1"/>
<protein>
    <submittedName>
        <fullName evidence="2">Uncharacterized protein</fullName>
    </submittedName>
</protein>
<gene>
    <name evidence="2" type="ORF">MEUPH1_LOCUS28936</name>
</gene>
<feature type="compositionally biased region" description="Basic and acidic residues" evidence="1">
    <location>
        <begin position="94"/>
        <end position="107"/>
    </location>
</feature>
<evidence type="ECO:0000313" key="2">
    <source>
        <dbReference type="EMBL" id="CAI6375437.1"/>
    </source>
</evidence>
<dbReference type="EMBL" id="CARXXK010001328">
    <property type="protein sequence ID" value="CAI6375437.1"/>
    <property type="molecule type" value="Genomic_DNA"/>
</dbReference>
<reference evidence="2 3" key="1">
    <citation type="submission" date="2023-01" db="EMBL/GenBank/DDBJ databases">
        <authorList>
            <person name="Whitehead M."/>
        </authorList>
    </citation>
    <scope>NUCLEOTIDE SEQUENCE [LARGE SCALE GENOMIC DNA]</scope>
</reference>
<proteinExistence type="predicted"/>
<sequence length="136" mass="15739">MYSLILLFSVNKSGTPCGINTVSLTQLCSVTKKPRTQLNPVMKKPRTQFDPENDFRTQLGTAGSHNINILIERFAQRTKIKKLHKAIKKAKGNIKEIENREQPENKHQQRRHKKVTENIDKNPGGLRESYKFYQVH</sequence>
<feature type="region of interest" description="Disordered" evidence="1">
    <location>
        <begin position="94"/>
        <end position="136"/>
    </location>
</feature>
<evidence type="ECO:0000256" key="1">
    <source>
        <dbReference type="SAM" id="MobiDB-lite"/>
    </source>
</evidence>
<comment type="caution">
    <text evidence="2">The sequence shown here is derived from an EMBL/GenBank/DDBJ whole genome shotgun (WGS) entry which is preliminary data.</text>
</comment>
<keyword evidence="3" id="KW-1185">Reference proteome</keyword>
<organism evidence="2 3">
    <name type="scientific">Macrosiphum euphorbiae</name>
    <name type="common">potato aphid</name>
    <dbReference type="NCBI Taxonomy" id="13131"/>
    <lineage>
        <taxon>Eukaryota</taxon>
        <taxon>Metazoa</taxon>
        <taxon>Ecdysozoa</taxon>
        <taxon>Arthropoda</taxon>
        <taxon>Hexapoda</taxon>
        <taxon>Insecta</taxon>
        <taxon>Pterygota</taxon>
        <taxon>Neoptera</taxon>
        <taxon>Paraneoptera</taxon>
        <taxon>Hemiptera</taxon>
        <taxon>Sternorrhyncha</taxon>
        <taxon>Aphidomorpha</taxon>
        <taxon>Aphidoidea</taxon>
        <taxon>Aphididae</taxon>
        <taxon>Macrosiphini</taxon>
        <taxon>Macrosiphum</taxon>
    </lineage>
</organism>
<evidence type="ECO:0000313" key="3">
    <source>
        <dbReference type="Proteomes" id="UP001160148"/>
    </source>
</evidence>
<dbReference type="Proteomes" id="UP001160148">
    <property type="component" value="Unassembled WGS sequence"/>
</dbReference>
<accession>A0AAV0Y5P1</accession>